<proteinExistence type="predicted"/>
<sequence>MAVTGDVLYNVAYSYLAESLTASLRQKWIDTIKKIMSYQTETVVVGHKIPGAVDGYRILNATQDYIRLWDRLVGEAKDAKDMYEKVRATDPDRTGEFVLWWSCLQQFPANQTAKA</sequence>
<organism evidence="1 2">
    <name type="scientific">Lepraria finkii</name>
    <dbReference type="NCBI Taxonomy" id="1340010"/>
    <lineage>
        <taxon>Eukaryota</taxon>
        <taxon>Fungi</taxon>
        <taxon>Dikarya</taxon>
        <taxon>Ascomycota</taxon>
        <taxon>Pezizomycotina</taxon>
        <taxon>Lecanoromycetes</taxon>
        <taxon>OSLEUM clade</taxon>
        <taxon>Lecanoromycetidae</taxon>
        <taxon>Lecanorales</taxon>
        <taxon>Lecanorineae</taxon>
        <taxon>Stereocaulaceae</taxon>
        <taxon>Lepraria</taxon>
    </lineage>
</organism>
<dbReference type="EMBL" id="JBHFEH010000029">
    <property type="protein sequence ID" value="KAL2052209.1"/>
    <property type="molecule type" value="Genomic_DNA"/>
</dbReference>
<comment type="caution">
    <text evidence="1">The sequence shown here is derived from an EMBL/GenBank/DDBJ whole genome shotgun (WGS) entry which is preliminary data.</text>
</comment>
<evidence type="ECO:0000313" key="2">
    <source>
        <dbReference type="Proteomes" id="UP001590951"/>
    </source>
</evidence>
<dbReference type="Proteomes" id="UP001590951">
    <property type="component" value="Unassembled WGS sequence"/>
</dbReference>
<gene>
    <name evidence="1" type="ORF">ABVK25_007651</name>
</gene>
<keyword evidence="2" id="KW-1185">Reference proteome</keyword>
<protein>
    <submittedName>
        <fullName evidence="1">Uncharacterized protein</fullName>
    </submittedName>
</protein>
<dbReference type="InterPro" id="IPR036866">
    <property type="entry name" value="RibonucZ/Hydroxyglut_hydro"/>
</dbReference>
<accession>A0ABR4B2X9</accession>
<evidence type="ECO:0000313" key="1">
    <source>
        <dbReference type="EMBL" id="KAL2052209.1"/>
    </source>
</evidence>
<reference evidence="1 2" key="1">
    <citation type="submission" date="2024-09" db="EMBL/GenBank/DDBJ databases">
        <title>Rethinking Asexuality: The Enigmatic Case of Functional Sexual Genes in Lepraria (Stereocaulaceae).</title>
        <authorList>
            <person name="Doellman M."/>
            <person name="Sun Y."/>
            <person name="Barcenas-Pena A."/>
            <person name="Lumbsch H.T."/>
            <person name="Grewe F."/>
        </authorList>
    </citation>
    <scope>NUCLEOTIDE SEQUENCE [LARGE SCALE GENOMIC DNA]</scope>
    <source>
        <strain evidence="1 2">Grewe 0041</strain>
    </source>
</reference>
<name>A0ABR4B2X9_9LECA</name>
<dbReference type="SUPFAM" id="SSF56281">
    <property type="entry name" value="Metallo-hydrolase/oxidoreductase"/>
    <property type="match status" value="1"/>
</dbReference>